<gene>
    <name evidence="2" type="ORF">BPS10C_012</name>
</gene>
<organism evidence="2 3">
    <name type="scientific">Bacillus phage BPS10C</name>
    <dbReference type="NCBI Taxonomy" id="1277886"/>
    <lineage>
        <taxon>Viruses</taxon>
        <taxon>Duplodnaviria</taxon>
        <taxon>Heunggongvirae</taxon>
        <taxon>Uroviricota</taxon>
        <taxon>Caudoviricetes</taxon>
        <taxon>Herelleviridae</taxon>
        <taxon>Bastillevirinae</taxon>
        <taxon>Wphvirus</taxon>
        <taxon>Wphvirus BPS10C</taxon>
    </lineage>
</organism>
<dbReference type="RefSeq" id="YP_009002898.1">
    <property type="nucleotide sequence ID" value="NC_023501.1"/>
</dbReference>
<sequence>MLFKFIVESSNGKSYEFTKAADTMKEAEGNIDQEAHTRGIIGELTVVERYNYELGGKWTSLDGVPYEDYEEVSYADNVLAEVVEQEYKEYIEPEPEPEPLVEEEDGQFSLF</sequence>
<evidence type="ECO:0000256" key="1">
    <source>
        <dbReference type="SAM" id="MobiDB-lite"/>
    </source>
</evidence>
<dbReference type="OrthoDB" id="20467at10239"/>
<protein>
    <submittedName>
        <fullName evidence="2">Uncharacterized protein</fullName>
    </submittedName>
</protein>
<reference evidence="2 3" key="1">
    <citation type="journal article" date="2014" name="Arch. Virol.">
        <title>Characterization and genome analysis of the Bacillus cereus-infecting bacteriophages BPS10C and BPS13.</title>
        <authorList>
            <person name="Shin H."/>
            <person name="Lee J.H."/>
            <person name="Park J."/>
            <person name="Heu S."/>
            <person name="Ryu S."/>
        </authorList>
    </citation>
    <scope>NUCLEOTIDE SEQUENCE [LARGE SCALE GENOMIC DNA]</scope>
</reference>
<dbReference type="GeneID" id="18480049"/>
<proteinExistence type="predicted"/>
<dbReference type="KEGG" id="vg:18480049"/>
<evidence type="ECO:0000313" key="3">
    <source>
        <dbReference type="Proteomes" id="UP000019162"/>
    </source>
</evidence>
<feature type="compositionally biased region" description="Acidic residues" evidence="1">
    <location>
        <begin position="92"/>
        <end position="111"/>
    </location>
</feature>
<feature type="region of interest" description="Disordered" evidence="1">
    <location>
        <begin position="91"/>
        <end position="111"/>
    </location>
</feature>
<dbReference type="EMBL" id="KC430106">
    <property type="protein sequence ID" value="AGI12009.1"/>
    <property type="molecule type" value="Genomic_DNA"/>
</dbReference>
<accession>W5QUM5</accession>
<name>W5QUM5_9CAUD</name>
<dbReference type="Proteomes" id="UP000019162">
    <property type="component" value="Segment"/>
</dbReference>
<evidence type="ECO:0000313" key="2">
    <source>
        <dbReference type="EMBL" id="AGI12009.1"/>
    </source>
</evidence>
<keyword evidence="3" id="KW-1185">Reference proteome</keyword>